<reference evidence="2 3" key="2">
    <citation type="submission" date="2023-12" db="EMBL/GenBank/DDBJ databases">
        <title>Description of an unclassified Opitutus bacterium of Verrucomicrobiota.</title>
        <authorList>
            <person name="Zhang D.-F."/>
        </authorList>
    </citation>
    <scope>NUCLEOTIDE SEQUENCE [LARGE SCALE GENOMIC DNA]</scope>
    <source>
        <strain evidence="2 3">WL0086</strain>
    </source>
</reference>
<evidence type="ECO:0000313" key="3">
    <source>
        <dbReference type="Proteomes" id="UP000738431"/>
    </source>
</evidence>
<accession>A0ABZ1C2L4</accession>
<dbReference type="Proteomes" id="UP000738431">
    <property type="component" value="Chromosome"/>
</dbReference>
<feature type="compositionally biased region" description="Basic residues" evidence="1">
    <location>
        <begin position="1"/>
        <end position="10"/>
    </location>
</feature>
<dbReference type="RefSeq" id="WP_221033315.1">
    <property type="nucleotide sequence ID" value="NZ_CP139781.1"/>
</dbReference>
<proteinExistence type="predicted"/>
<feature type="region of interest" description="Disordered" evidence="1">
    <location>
        <begin position="1"/>
        <end position="47"/>
    </location>
</feature>
<evidence type="ECO:0008006" key="4">
    <source>
        <dbReference type="Google" id="ProtNLM"/>
    </source>
</evidence>
<dbReference type="EMBL" id="CP139781">
    <property type="protein sequence ID" value="WRQ85547.1"/>
    <property type="molecule type" value="Genomic_DNA"/>
</dbReference>
<sequence length="271" mass="28720">MPHAKPKIATRPKPMNQPPPQDASGAEAGRSPKAAGPRENREPSQLHVWLHFDPQRTEADTLLRGIRSLPGVVTANPKVGTSQTSAQEQIRTAASGFTGAAEELVVALASVAEEIATELPLGQSARSIAQIRAIGSADRLLRTEGAALSAADFAHQAGITPATLRRYQRAGRVIAVPRGRTQVLYPAWQVHHHRLLPGLVRVLAALRGLADRPLSLVAFFVTHQEALRGASPLELLRAGGASNLARVERAAAVCNERFGPGSGSDDATRDG</sequence>
<name>A0ABZ1C2L4_9BACT</name>
<reference evidence="2 3" key="1">
    <citation type="submission" date="2021-08" db="EMBL/GenBank/DDBJ databases">
        <authorList>
            <person name="Zhang D."/>
            <person name="Zhang A."/>
            <person name="Wang L."/>
        </authorList>
    </citation>
    <scope>NUCLEOTIDE SEQUENCE [LARGE SCALE GENOMIC DNA]</scope>
    <source>
        <strain evidence="2 3">WL0086</strain>
    </source>
</reference>
<organism evidence="2 3">
    <name type="scientific">Actomonas aquatica</name>
    <dbReference type="NCBI Taxonomy" id="2866162"/>
    <lineage>
        <taxon>Bacteria</taxon>
        <taxon>Pseudomonadati</taxon>
        <taxon>Verrucomicrobiota</taxon>
        <taxon>Opitutia</taxon>
        <taxon>Opitutales</taxon>
        <taxon>Opitutaceae</taxon>
        <taxon>Actomonas</taxon>
    </lineage>
</organism>
<gene>
    <name evidence="2" type="ORF">K1X11_012110</name>
</gene>
<evidence type="ECO:0000256" key="1">
    <source>
        <dbReference type="SAM" id="MobiDB-lite"/>
    </source>
</evidence>
<protein>
    <recommendedName>
        <fullName evidence="4">HTH merR-type domain-containing protein</fullName>
    </recommendedName>
</protein>
<keyword evidence="3" id="KW-1185">Reference proteome</keyword>
<evidence type="ECO:0000313" key="2">
    <source>
        <dbReference type="EMBL" id="WRQ85547.1"/>
    </source>
</evidence>